<dbReference type="PROSITE" id="PS50879">
    <property type="entry name" value="RNASE_H_1"/>
    <property type="match status" value="1"/>
</dbReference>
<dbReference type="InterPro" id="IPR036397">
    <property type="entry name" value="RNaseH_sf"/>
</dbReference>
<organism evidence="2 3">
    <name type="scientific">Acacia crassicarpa</name>
    <name type="common">northern wattle</name>
    <dbReference type="NCBI Taxonomy" id="499986"/>
    <lineage>
        <taxon>Eukaryota</taxon>
        <taxon>Viridiplantae</taxon>
        <taxon>Streptophyta</taxon>
        <taxon>Embryophyta</taxon>
        <taxon>Tracheophyta</taxon>
        <taxon>Spermatophyta</taxon>
        <taxon>Magnoliopsida</taxon>
        <taxon>eudicotyledons</taxon>
        <taxon>Gunneridae</taxon>
        <taxon>Pentapetalae</taxon>
        <taxon>rosids</taxon>
        <taxon>fabids</taxon>
        <taxon>Fabales</taxon>
        <taxon>Fabaceae</taxon>
        <taxon>Caesalpinioideae</taxon>
        <taxon>mimosoid clade</taxon>
        <taxon>Acacieae</taxon>
        <taxon>Acacia</taxon>
    </lineage>
</organism>
<accession>A0AAE1IVL1</accession>
<sequence length="90" mass="9789">MQRNIHWMAPAMGTVKINIDGAFRASTGTAGIGVLCRNNKGDFLGSLRKTIQSDSPFMSECIALKEALLHRGKFLGSPVVIETDCKYCIS</sequence>
<comment type="caution">
    <text evidence="2">The sequence shown here is derived from an EMBL/GenBank/DDBJ whole genome shotgun (WGS) entry which is preliminary data.</text>
</comment>
<dbReference type="GO" id="GO:0004523">
    <property type="term" value="F:RNA-DNA hybrid ribonuclease activity"/>
    <property type="evidence" value="ECO:0007669"/>
    <property type="project" value="InterPro"/>
</dbReference>
<evidence type="ECO:0000313" key="2">
    <source>
        <dbReference type="EMBL" id="KAK4258198.1"/>
    </source>
</evidence>
<dbReference type="CDD" id="cd06222">
    <property type="entry name" value="RNase_H_like"/>
    <property type="match status" value="1"/>
</dbReference>
<gene>
    <name evidence="2" type="ORF">QN277_007671</name>
</gene>
<dbReference type="InterPro" id="IPR052929">
    <property type="entry name" value="RNase_H-like_EbsB-rel"/>
</dbReference>
<dbReference type="InterPro" id="IPR012337">
    <property type="entry name" value="RNaseH-like_sf"/>
</dbReference>
<name>A0AAE1IVL1_9FABA</name>
<dbReference type="GO" id="GO:0003676">
    <property type="term" value="F:nucleic acid binding"/>
    <property type="evidence" value="ECO:0007669"/>
    <property type="project" value="InterPro"/>
</dbReference>
<dbReference type="AlphaFoldDB" id="A0AAE1IVL1"/>
<proteinExistence type="predicted"/>
<dbReference type="PANTHER" id="PTHR47074:SF11">
    <property type="entry name" value="REVERSE TRANSCRIPTASE-LIKE PROTEIN"/>
    <property type="match status" value="1"/>
</dbReference>
<feature type="domain" description="RNase H type-1" evidence="1">
    <location>
        <begin position="11"/>
        <end position="90"/>
    </location>
</feature>
<dbReference type="PANTHER" id="PTHR47074">
    <property type="entry name" value="BNAC02G40300D PROTEIN"/>
    <property type="match status" value="1"/>
</dbReference>
<evidence type="ECO:0000313" key="3">
    <source>
        <dbReference type="Proteomes" id="UP001293593"/>
    </source>
</evidence>
<dbReference type="InterPro" id="IPR044730">
    <property type="entry name" value="RNase_H-like_dom_plant"/>
</dbReference>
<dbReference type="SUPFAM" id="SSF53098">
    <property type="entry name" value="Ribonuclease H-like"/>
    <property type="match status" value="1"/>
</dbReference>
<dbReference type="InterPro" id="IPR002156">
    <property type="entry name" value="RNaseH_domain"/>
</dbReference>
<protein>
    <recommendedName>
        <fullName evidence="1">RNase H type-1 domain-containing protein</fullName>
    </recommendedName>
</protein>
<dbReference type="EMBL" id="JAWXYG010000012">
    <property type="protein sequence ID" value="KAK4258198.1"/>
    <property type="molecule type" value="Genomic_DNA"/>
</dbReference>
<dbReference type="Pfam" id="PF13456">
    <property type="entry name" value="RVT_3"/>
    <property type="match status" value="1"/>
</dbReference>
<keyword evidence="3" id="KW-1185">Reference proteome</keyword>
<dbReference type="Proteomes" id="UP001293593">
    <property type="component" value="Unassembled WGS sequence"/>
</dbReference>
<dbReference type="Gene3D" id="3.30.420.10">
    <property type="entry name" value="Ribonuclease H-like superfamily/Ribonuclease H"/>
    <property type="match status" value="1"/>
</dbReference>
<reference evidence="2" key="1">
    <citation type="submission" date="2023-10" db="EMBL/GenBank/DDBJ databases">
        <title>Chromosome-level genome of the transformable northern wattle, Acacia crassicarpa.</title>
        <authorList>
            <person name="Massaro I."/>
            <person name="Sinha N.R."/>
            <person name="Poethig S."/>
            <person name="Leichty A.R."/>
        </authorList>
    </citation>
    <scope>NUCLEOTIDE SEQUENCE</scope>
    <source>
        <strain evidence="2">Acra3RX</strain>
        <tissue evidence="2">Leaf</tissue>
    </source>
</reference>
<evidence type="ECO:0000259" key="1">
    <source>
        <dbReference type="PROSITE" id="PS50879"/>
    </source>
</evidence>